<gene>
    <name evidence="3" type="ORF">LCGC14_2015830</name>
</gene>
<evidence type="ECO:0000313" key="3">
    <source>
        <dbReference type="EMBL" id="KKL79336.1"/>
    </source>
</evidence>
<dbReference type="AlphaFoldDB" id="A0A0F9FLG5"/>
<organism evidence="3">
    <name type="scientific">marine sediment metagenome</name>
    <dbReference type="NCBI Taxonomy" id="412755"/>
    <lineage>
        <taxon>unclassified sequences</taxon>
        <taxon>metagenomes</taxon>
        <taxon>ecological metagenomes</taxon>
    </lineage>
</organism>
<protein>
    <recommendedName>
        <fullName evidence="2">Phage tail tape measure protein domain-containing protein</fullName>
    </recommendedName>
</protein>
<dbReference type="PANTHER" id="PTHR37813:SF1">
    <property type="entry name" value="FELS-2 PROPHAGE PROTEIN"/>
    <property type="match status" value="1"/>
</dbReference>
<reference evidence="3" key="1">
    <citation type="journal article" date="2015" name="Nature">
        <title>Complex archaea that bridge the gap between prokaryotes and eukaryotes.</title>
        <authorList>
            <person name="Spang A."/>
            <person name="Saw J.H."/>
            <person name="Jorgensen S.L."/>
            <person name="Zaremba-Niedzwiedzka K."/>
            <person name="Martijn J."/>
            <person name="Lind A.E."/>
            <person name="van Eijk R."/>
            <person name="Schleper C."/>
            <person name="Guy L."/>
            <person name="Ettema T.J."/>
        </authorList>
    </citation>
    <scope>NUCLEOTIDE SEQUENCE</scope>
</reference>
<feature type="non-terminal residue" evidence="3">
    <location>
        <position position="384"/>
    </location>
</feature>
<proteinExistence type="predicted"/>
<dbReference type="PANTHER" id="PTHR37813">
    <property type="entry name" value="FELS-2 PROPHAGE PROTEIN"/>
    <property type="match status" value="1"/>
</dbReference>
<dbReference type="Pfam" id="PF10145">
    <property type="entry name" value="PhageMin_Tail"/>
    <property type="match status" value="1"/>
</dbReference>
<dbReference type="InterPro" id="IPR010090">
    <property type="entry name" value="Phage_tape_meas"/>
</dbReference>
<evidence type="ECO:0000256" key="1">
    <source>
        <dbReference type="ARBA" id="ARBA00022612"/>
    </source>
</evidence>
<comment type="caution">
    <text evidence="3">The sequence shown here is derived from an EMBL/GenBank/DDBJ whole genome shotgun (WGS) entry which is preliminary data.</text>
</comment>
<evidence type="ECO:0000259" key="2">
    <source>
        <dbReference type="Pfam" id="PF10145"/>
    </source>
</evidence>
<dbReference type="NCBIfam" id="TIGR01760">
    <property type="entry name" value="tape_meas_TP901"/>
    <property type="match status" value="1"/>
</dbReference>
<dbReference type="EMBL" id="LAZR01023201">
    <property type="protein sequence ID" value="KKL79336.1"/>
    <property type="molecule type" value="Genomic_DNA"/>
</dbReference>
<keyword evidence="1" id="KW-1188">Viral release from host cell</keyword>
<name>A0A0F9FLG5_9ZZZZ</name>
<feature type="domain" description="Phage tail tape measure protein" evidence="2">
    <location>
        <begin position="124"/>
        <end position="323"/>
    </location>
</feature>
<accession>A0A0F9FLG5</accession>
<sequence>MSLELFSIVGRIAVTGMKEVQAGLTQVKQKVSSVDKNLGGLKGATAKVNSSFAKFDTRVQGLNTSIQKSSGSIRAAGGVFTALGASIALIGIKALKVGADFDSGMRKVIAVSGAAGDEIKGLRDIAKELGSTTQFSATQAADAMGFLAQAGFEANEIMGAIPSTLQLAAAAQLDLGSAADITSNILAGFGLKVEELGRANDVLVKTFTSANTDLVQLGQAMKFVGPVAKAAGVSFEETAAAVGLLGNAGLQASLAGTSLRGSIVRMLNPAKNAQKAMARLGLSAKDADGNFVGFKGIVEQLEKSTIKQTDSVEFAALAMEIFGQRAGPGMLALVSQGSKALKELTTELENSGGTAARIAKVQMEGLKGAFLEFKSALEGVTIAI</sequence>